<sequence>MKREPDIRPAKATSLTKAQGEHHEATSAKCCGGSVCSTIQVLLKKVCSYDSVSEEATPCVEAPHALINILNRFTMFIILHDNATELKSPFRGKCFHTREDVANIVRRELQRLDNVEADVIHMKKAPKSAAERMREYRARMDTEKTQERLEKCRNIMRKLRKKPKSKSEKSPEREATRKRVQEYRRGQKARVLSSCILKDSSSGSPPYKGANSFGKAIKRAQRNLPRSPRKQTAVVRKLAESFNLLVQPAKHSTSSTLSITADTMKMVKDFYE</sequence>
<feature type="region of interest" description="Disordered" evidence="1">
    <location>
        <begin position="158"/>
        <end position="184"/>
    </location>
</feature>
<evidence type="ECO:0000313" key="3">
    <source>
        <dbReference type="Proteomes" id="UP001148838"/>
    </source>
</evidence>
<reference evidence="2 3" key="1">
    <citation type="journal article" date="2022" name="Allergy">
        <title>Genome assembly and annotation of Periplaneta americana reveal a comprehensive cockroach allergen profile.</title>
        <authorList>
            <person name="Wang L."/>
            <person name="Xiong Q."/>
            <person name="Saelim N."/>
            <person name="Wang L."/>
            <person name="Nong W."/>
            <person name="Wan A.T."/>
            <person name="Shi M."/>
            <person name="Liu X."/>
            <person name="Cao Q."/>
            <person name="Hui J.H.L."/>
            <person name="Sookrung N."/>
            <person name="Leung T.F."/>
            <person name="Tungtrongchitr A."/>
            <person name="Tsui S.K.W."/>
        </authorList>
    </citation>
    <scope>NUCLEOTIDE SEQUENCE [LARGE SCALE GENOMIC DNA]</scope>
    <source>
        <strain evidence="2">PWHHKU_190912</strain>
    </source>
</reference>
<feature type="compositionally biased region" description="Basic and acidic residues" evidence="1">
    <location>
        <begin position="165"/>
        <end position="184"/>
    </location>
</feature>
<dbReference type="Proteomes" id="UP001148838">
    <property type="component" value="Unassembled WGS sequence"/>
</dbReference>
<organism evidence="2 3">
    <name type="scientific">Periplaneta americana</name>
    <name type="common">American cockroach</name>
    <name type="synonym">Blatta americana</name>
    <dbReference type="NCBI Taxonomy" id="6978"/>
    <lineage>
        <taxon>Eukaryota</taxon>
        <taxon>Metazoa</taxon>
        <taxon>Ecdysozoa</taxon>
        <taxon>Arthropoda</taxon>
        <taxon>Hexapoda</taxon>
        <taxon>Insecta</taxon>
        <taxon>Pterygota</taxon>
        <taxon>Neoptera</taxon>
        <taxon>Polyneoptera</taxon>
        <taxon>Dictyoptera</taxon>
        <taxon>Blattodea</taxon>
        <taxon>Blattoidea</taxon>
        <taxon>Blattidae</taxon>
        <taxon>Blattinae</taxon>
        <taxon>Periplaneta</taxon>
    </lineage>
</organism>
<name>A0ABQ8SM04_PERAM</name>
<feature type="region of interest" description="Disordered" evidence="1">
    <location>
        <begin position="1"/>
        <end position="20"/>
    </location>
</feature>
<comment type="caution">
    <text evidence="2">The sequence shown here is derived from an EMBL/GenBank/DDBJ whole genome shotgun (WGS) entry which is preliminary data.</text>
</comment>
<keyword evidence="3" id="KW-1185">Reference proteome</keyword>
<evidence type="ECO:0000313" key="2">
    <source>
        <dbReference type="EMBL" id="KAJ4435193.1"/>
    </source>
</evidence>
<dbReference type="EMBL" id="JAJSOF020000025">
    <property type="protein sequence ID" value="KAJ4435193.1"/>
    <property type="molecule type" value="Genomic_DNA"/>
</dbReference>
<evidence type="ECO:0000256" key="1">
    <source>
        <dbReference type="SAM" id="MobiDB-lite"/>
    </source>
</evidence>
<proteinExistence type="predicted"/>
<protein>
    <submittedName>
        <fullName evidence="2">Uncharacterized protein</fullName>
    </submittedName>
</protein>
<accession>A0ABQ8SM04</accession>
<gene>
    <name evidence="2" type="ORF">ANN_23769</name>
</gene>